<dbReference type="Proteomes" id="UP000004986">
    <property type="component" value="Unassembled WGS sequence"/>
</dbReference>
<organism evidence="2 3">
    <name type="scientific">Pseudomonas syringae pv. pisi str. 1704B</name>
    <dbReference type="NCBI Taxonomy" id="629263"/>
    <lineage>
        <taxon>Bacteria</taxon>
        <taxon>Pseudomonadati</taxon>
        <taxon>Pseudomonadota</taxon>
        <taxon>Gammaproteobacteria</taxon>
        <taxon>Pseudomonadales</taxon>
        <taxon>Pseudomonadaceae</taxon>
        <taxon>Pseudomonas</taxon>
        <taxon>Pseudomonas syringae</taxon>
    </lineage>
</organism>
<dbReference type="HOGENOM" id="CLU_202848_0_0_6"/>
<protein>
    <submittedName>
        <fullName evidence="2">Major facilitator superfamily transporter</fullName>
    </submittedName>
</protein>
<keyword evidence="1" id="KW-0812">Transmembrane</keyword>
<evidence type="ECO:0000313" key="2">
    <source>
        <dbReference type="EMBL" id="EGH48860.1"/>
    </source>
</evidence>
<proteinExistence type="predicted"/>
<evidence type="ECO:0000313" key="3">
    <source>
        <dbReference type="Proteomes" id="UP000004986"/>
    </source>
</evidence>
<evidence type="ECO:0000256" key="1">
    <source>
        <dbReference type="SAM" id="Phobius"/>
    </source>
</evidence>
<feature type="non-terminal residue" evidence="2">
    <location>
        <position position="1"/>
    </location>
</feature>
<comment type="caution">
    <text evidence="2">The sequence shown here is derived from an EMBL/GenBank/DDBJ whole genome shotgun (WGS) entry which is preliminary data.</text>
</comment>
<name>F3GP57_PSESJ</name>
<keyword evidence="1" id="KW-0472">Membrane</keyword>
<keyword evidence="1" id="KW-1133">Transmembrane helix</keyword>
<accession>F3GP57</accession>
<keyword evidence="3" id="KW-1185">Reference proteome</keyword>
<feature type="transmembrane region" description="Helical" evidence="1">
    <location>
        <begin position="12"/>
        <end position="40"/>
    </location>
</feature>
<dbReference type="EMBL" id="AEAI01003563">
    <property type="protein sequence ID" value="EGH48860.1"/>
    <property type="molecule type" value="Genomic_DNA"/>
</dbReference>
<sequence length="48" mass="4901">SLAITGPLAGAIAAGFGFVSIFLFAALASLTGLALSVYLYKQAQVLRQ</sequence>
<reference evidence="2 3" key="1">
    <citation type="journal article" date="2011" name="PLoS Pathog.">
        <title>Dynamic evolution of pathogenicity revealed by sequencing and comparative genomics of 19 Pseudomonas syringae isolates.</title>
        <authorList>
            <person name="Baltrus D.A."/>
            <person name="Nishimura M.T."/>
            <person name="Romanchuk A."/>
            <person name="Chang J.H."/>
            <person name="Mukhtar M.S."/>
            <person name="Cherkis K."/>
            <person name="Roach J."/>
            <person name="Grant S.R."/>
            <person name="Jones C.D."/>
            <person name="Dangl J.L."/>
        </authorList>
    </citation>
    <scope>NUCLEOTIDE SEQUENCE [LARGE SCALE GENOMIC DNA]</scope>
    <source>
        <strain evidence="2 3">1704B</strain>
    </source>
</reference>
<dbReference type="AlphaFoldDB" id="F3GP57"/>
<gene>
    <name evidence="2" type="ORF">PSYPI_43621</name>
</gene>